<dbReference type="EMBL" id="KZ819321">
    <property type="protein sequence ID" value="PWN23891.1"/>
    <property type="molecule type" value="Genomic_DNA"/>
</dbReference>
<keyword evidence="3" id="KW-1185">Reference proteome</keyword>
<evidence type="ECO:0000313" key="2">
    <source>
        <dbReference type="EMBL" id="PWN23891.1"/>
    </source>
</evidence>
<feature type="transmembrane region" description="Helical" evidence="1">
    <location>
        <begin position="112"/>
        <end position="131"/>
    </location>
</feature>
<proteinExistence type="predicted"/>
<protein>
    <submittedName>
        <fullName evidence="2">Uncharacterized protein</fullName>
    </submittedName>
</protein>
<dbReference type="GeneID" id="37013114"/>
<dbReference type="GO" id="GO:0033615">
    <property type="term" value="P:mitochondrial proton-transporting ATP synthase complex assembly"/>
    <property type="evidence" value="ECO:0007669"/>
    <property type="project" value="TreeGrafter"/>
</dbReference>
<feature type="transmembrane region" description="Helical" evidence="1">
    <location>
        <begin position="143"/>
        <end position="162"/>
    </location>
</feature>
<gene>
    <name evidence="2" type="ORF">BCV69DRAFT_279800</name>
</gene>
<dbReference type="RefSeq" id="XP_025351051.1">
    <property type="nucleotide sequence ID" value="XM_025491380.1"/>
</dbReference>
<dbReference type="PANTHER" id="PTHR13281:SF0">
    <property type="entry name" value="TRANSMEMBRANE PROTEIN 70, MITOCHONDRIAL"/>
    <property type="match status" value="1"/>
</dbReference>
<dbReference type="Proteomes" id="UP000245942">
    <property type="component" value="Unassembled WGS sequence"/>
</dbReference>
<keyword evidence="1" id="KW-0812">Transmembrane</keyword>
<dbReference type="GO" id="GO:0031966">
    <property type="term" value="C:mitochondrial membrane"/>
    <property type="evidence" value="ECO:0007669"/>
    <property type="project" value="TreeGrafter"/>
</dbReference>
<dbReference type="PANTHER" id="PTHR13281">
    <property type="entry name" value="TRANSMEMBRANE PROTEIN 70, MITOCHONDRIAL"/>
    <property type="match status" value="1"/>
</dbReference>
<accession>A0A316UHU1</accession>
<reference evidence="2 3" key="1">
    <citation type="journal article" date="2018" name="Mol. Biol. Evol.">
        <title>Broad Genomic Sampling Reveals a Smut Pathogenic Ancestry of the Fungal Clade Ustilaginomycotina.</title>
        <authorList>
            <person name="Kijpornyongpan T."/>
            <person name="Mondo S.J."/>
            <person name="Barry K."/>
            <person name="Sandor L."/>
            <person name="Lee J."/>
            <person name="Lipzen A."/>
            <person name="Pangilinan J."/>
            <person name="LaButti K."/>
            <person name="Hainaut M."/>
            <person name="Henrissat B."/>
            <person name="Grigoriev I.V."/>
            <person name="Spatafora J.W."/>
            <person name="Aime M.C."/>
        </authorList>
    </citation>
    <scope>NUCLEOTIDE SEQUENCE [LARGE SCALE GENOMIC DNA]</scope>
    <source>
        <strain evidence="2 3">MCA 4718</strain>
    </source>
</reference>
<sequence>MLGLTSTRTVARRTIRVVGSRESGMAQVAMVKPFSSLSCGLQASQRILPCARRLAASPSASLSLAPLHPRRHLFTSPLRWNTTAEKPAETPQPEVLATYTGPMAATFYRLKLFSLGSLTLASAFTPVFLLAASDLSLAGRLGLSATAIVTSVVSTALVAWIGKPYVGRMSLMPAPADGKGQEPIIEAYTITWRIRTLQTRIYQPSLIRPTSRPFASWELPENPGGVFHLPQSSSGDGSGANEDRILVSETFDAKSGKVVGKWWAERVAGTASNSGKGAQGEFKEEARCFAEGKPVRHFQVHEELLGEEWRILG</sequence>
<organism evidence="2 3">
    <name type="scientific">Pseudomicrostroma glucosiphilum</name>
    <dbReference type="NCBI Taxonomy" id="1684307"/>
    <lineage>
        <taxon>Eukaryota</taxon>
        <taxon>Fungi</taxon>
        <taxon>Dikarya</taxon>
        <taxon>Basidiomycota</taxon>
        <taxon>Ustilaginomycotina</taxon>
        <taxon>Exobasidiomycetes</taxon>
        <taxon>Microstromatales</taxon>
        <taxon>Microstromatales incertae sedis</taxon>
        <taxon>Pseudomicrostroma</taxon>
    </lineage>
</organism>
<dbReference type="AlphaFoldDB" id="A0A316UHU1"/>
<dbReference type="OrthoDB" id="5386199at2759"/>
<evidence type="ECO:0000256" key="1">
    <source>
        <dbReference type="SAM" id="Phobius"/>
    </source>
</evidence>
<evidence type="ECO:0000313" key="3">
    <source>
        <dbReference type="Proteomes" id="UP000245942"/>
    </source>
</evidence>
<keyword evidence="1" id="KW-0472">Membrane</keyword>
<dbReference type="InterPro" id="IPR009724">
    <property type="entry name" value="TMEM70"/>
</dbReference>
<keyword evidence="1" id="KW-1133">Transmembrane helix</keyword>
<name>A0A316UHU1_9BASI</name>